<dbReference type="AlphaFoldDB" id="A0A655WRN0"/>
<evidence type="ECO:0000256" key="1">
    <source>
        <dbReference type="SAM" id="MobiDB-lite"/>
    </source>
</evidence>
<dbReference type="EMBL" id="CWQJ01000007">
    <property type="protein sequence ID" value="CSB97239.1"/>
    <property type="molecule type" value="Genomic_DNA"/>
</dbReference>
<evidence type="ECO:0000313" key="3">
    <source>
        <dbReference type="Proteomes" id="UP000046067"/>
    </source>
</evidence>
<sequence>MAHQKHHKHHHQRFDQQEGFGNIRSAVNHENQSGHKSSHAER</sequence>
<name>A0A655WRN0_VIBCL</name>
<accession>A0A655WRN0</accession>
<protein>
    <submittedName>
        <fullName evidence="2">Uncharacterized protein</fullName>
    </submittedName>
</protein>
<proteinExistence type="predicted"/>
<dbReference type="Proteomes" id="UP000046067">
    <property type="component" value="Unassembled WGS sequence"/>
</dbReference>
<organism evidence="2 3">
    <name type="scientific">Vibrio cholerae</name>
    <dbReference type="NCBI Taxonomy" id="666"/>
    <lineage>
        <taxon>Bacteria</taxon>
        <taxon>Pseudomonadati</taxon>
        <taxon>Pseudomonadota</taxon>
        <taxon>Gammaproteobacteria</taxon>
        <taxon>Vibrionales</taxon>
        <taxon>Vibrionaceae</taxon>
        <taxon>Vibrio</taxon>
    </lineage>
</organism>
<reference evidence="2 3" key="1">
    <citation type="submission" date="2015-07" db="EMBL/GenBank/DDBJ databases">
        <authorList>
            <consortium name="Pathogen Informatics"/>
        </authorList>
    </citation>
    <scope>NUCLEOTIDE SEQUENCE [LARGE SCALE GENOMIC DNA]</scope>
    <source>
        <strain evidence="2 3">A325</strain>
    </source>
</reference>
<evidence type="ECO:0000313" key="2">
    <source>
        <dbReference type="EMBL" id="CSB97239.1"/>
    </source>
</evidence>
<feature type="compositionally biased region" description="Basic residues" evidence="1">
    <location>
        <begin position="1"/>
        <end position="12"/>
    </location>
</feature>
<feature type="region of interest" description="Disordered" evidence="1">
    <location>
        <begin position="1"/>
        <end position="42"/>
    </location>
</feature>
<gene>
    <name evidence="2" type="ORF">ERS013201_01451</name>
</gene>